<keyword evidence="1" id="KW-0175">Coiled coil</keyword>
<gene>
    <name evidence="2" type="ORF">LQ356_03465</name>
</gene>
<proteinExistence type="predicted"/>
<feature type="coiled-coil region" evidence="1">
    <location>
        <begin position="163"/>
        <end position="204"/>
    </location>
</feature>
<evidence type="ECO:0000313" key="2">
    <source>
        <dbReference type="EMBL" id="WYM97232.1"/>
    </source>
</evidence>
<evidence type="ECO:0000313" key="3">
    <source>
        <dbReference type="Proteomes" id="UP001622612"/>
    </source>
</evidence>
<dbReference type="Proteomes" id="UP001622612">
    <property type="component" value="Chromosome"/>
</dbReference>
<dbReference type="PROSITE" id="PS51257">
    <property type="entry name" value="PROKAR_LIPOPROTEIN"/>
    <property type="match status" value="1"/>
</dbReference>
<sequence>MKQSKKIILSLAGILPLAIPVTVISCEYTEKRKLITDKIDELLSTKIDNDIASQTISDAIQRVRENNVGSLDNEVLQNGLQELEESAKVANAIANAINNELNPLIKESTDLLENLKNEDFKKYKKYIETKLKAIKQSIVEGFNKVNKLLNEKSGAFGEAASLVKKTKSEIANKIAEVKALNKTLIELHEEYEKTSNLLQKLNDNPTNYQNVREQYQITYKFAKNFLENSTEYNIEIATYIYESLKKYGELIK</sequence>
<evidence type="ECO:0008006" key="4">
    <source>
        <dbReference type="Google" id="ProtNLM"/>
    </source>
</evidence>
<keyword evidence="3" id="KW-1185">Reference proteome</keyword>
<reference evidence="2" key="1">
    <citation type="submission" date="2021-11" db="EMBL/GenBank/DDBJ databases">
        <title>The first genome sequence of unculturable Mycoplasma faucium obtained by de novo assembly of metagenomic reads.</title>
        <authorList>
            <person name="Sabat A.J."/>
            <person name="Bathoorn E."/>
            <person name="Akkerboom V."/>
            <person name="Friedrich A.W."/>
        </authorList>
    </citation>
    <scope>NUCLEOTIDE SEQUENCE [LARGE SCALE GENOMIC DNA]</scope>
    <source>
        <strain evidence="2">UMCG-MFM1</strain>
    </source>
</reference>
<feature type="coiled-coil region" evidence="1">
    <location>
        <begin position="73"/>
        <end position="100"/>
    </location>
</feature>
<name>A0ABZ2TLF9_9BACT</name>
<organism evidence="2 3">
    <name type="scientific">Metamycoplasma faucium</name>
    <dbReference type="NCBI Taxonomy" id="56142"/>
    <lineage>
        <taxon>Bacteria</taxon>
        <taxon>Bacillati</taxon>
        <taxon>Mycoplasmatota</taxon>
        <taxon>Mycoplasmoidales</taxon>
        <taxon>Metamycoplasmataceae</taxon>
        <taxon>Metamycoplasma</taxon>
    </lineage>
</organism>
<accession>A0ABZ2TLF9</accession>
<dbReference type="EMBL" id="CP088155">
    <property type="protein sequence ID" value="WYM97232.1"/>
    <property type="molecule type" value="Genomic_DNA"/>
</dbReference>
<protein>
    <recommendedName>
        <fullName evidence="4">Lipoprotein</fullName>
    </recommendedName>
</protein>
<evidence type="ECO:0000256" key="1">
    <source>
        <dbReference type="SAM" id="Coils"/>
    </source>
</evidence>
<dbReference type="RefSeq" id="WP_405311564.1">
    <property type="nucleotide sequence ID" value="NZ_CP088155.1"/>
</dbReference>